<dbReference type="EMBL" id="JAOYFB010000036">
    <property type="protein sequence ID" value="KAK4021009.1"/>
    <property type="molecule type" value="Genomic_DNA"/>
</dbReference>
<protein>
    <recommendedName>
        <fullName evidence="3">GNAT family N-acetyltransferase</fullName>
    </recommendedName>
</protein>
<comment type="caution">
    <text evidence="1">The sequence shown here is derived from an EMBL/GenBank/DDBJ whole genome shotgun (WGS) entry which is preliminary data.</text>
</comment>
<dbReference type="Proteomes" id="UP001234178">
    <property type="component" value="Unassembled WGS sequence"/>
</dbReference>
<evidence type="ECO:0000313" key="2">
    <source>
        <dbReference type="Proteomes" id="UP001234178"/>
    </source>
</evidence>
<organism evidence="1 2">
    <name type="scientific">Daphnia magna</name>
    <dbReference type="NCBI Taxonomy" id="35525"/>
    <lineage>
        <taxon>Eukaryota</taxon>
        <taxon>Metazoa</taxon>
        <taxon>Ecdysozoa</taxon>
        <taxon>Arthropoda</taxon>
        <taxon>Crustacea</taxon>
        <taxon>Branchiopoda</taxon>
        <taxon>Diplostraca</taxon>
        <taxon>Cladocera</taxon>
        <taxon>Anomopoda</taxon>
        <taxon>Daphniidae</taxon>
        <taxon>Daphnia</taxon>
    </lineage>
</organism>
<keyword evidence="2" id="KW-1185">Reference proteome</keyword>
<accession>A0ABR0A7Q4</accession>
<name>A0ABR0A7Q4_9CRUS</name>
<sequence length="86" mass="9766">MTKPNSKQQYRFILHGHDAHSSQEKVAPASFSAIKICANEKPFWGNGYSKEYIKSASTRILGSFDMSEFSKFIDGDVIKFYHSAWA</sequence>
<evidence type="ECO:0008006" key="3">
    <source>
        <dbReference type="Google" id="ProtNLM"/>
    </source>
</evidence>
<reference evidence="1 2" key="1">
    <citation type="journal article" date="2023" name="Nucleic Acids Res.">
        <title>The hologenome of Daphnia magna reveals possible DNA methylation and microbiome-mediated evolution of the host genome.</title>
        <authorList>
            <person name="Chaturvedi A."/>
            <person name="Li X."/>
            <person name="Dhandapani V."/>
            <person name="Marshall H."/>
            <person name="Kissane S."/>
            <person name="Cuenca-Cambronero M."/>
            <person name="Asole G."/>
            <person name="Calvet F."/>
            <person name="Ruiz-Romero M."/>
            <person name="Marangio P."/>
            <person name="Guigo R."/>
            <person name="Rago D."/>
            <person name="Mirbahai L."/>
            <person name="Eastwood N."/>
            <person name="Colbourne J.K."/>
            <person name="Zhou J."/>
            <person name="Mallon E."/>
            <person name="Orsini L."/>
        </authorList>
    </citation>
    <scope>NUCLEOTIDE SEQUENCE [LARGE SCALE GENOMIC DNA]</scope>
    <source>
        <strain evidence="1">LRV0_1</strain>
    </source>
</reference>
<evidence type="ECO:0000313" key="1">
    <source>
        <dbReference type="EMBL" id="KAK4021009.1"/>
    </source>
</evidence>
<gene>
    <name evidence="1" type="ORF">OUZ56_002943</name>
</gene>
<proteinExistence type="predicted"/>